<evidence type="ECO:0000313" key="3">
    <source>
        <dbReference type="Proteomes" id="UP000321386"/>
    </source>
</evidence>
<evidence type="ECO:0000256" key="1">
    <source>
        <dbReference type="SAM" id="MobiDB-lite"/>
    </source>
</evidence>
<reference evidence="2 3" key="1">
    <citation type="submission" date="2019-07" db="EMBL/GenBank/DDBJ databases">
        <title>Whole genome shotgun sequence of Cellulomonas persica NBRC 101101.</title>
        <authorList>
            <person name="Hosoyama A."/>
            <person name="Uohara A."/>
            <person name="Ohji S."/>
            <person name="Ichikawa N."/>
        </authorList>
    </citation>
    <scope>NUCLEOTIDE SEQUENCE [LARGE SCALE GENOMIC DNA]</scope>
    <source>
        <strain evidence="2 3">NBRC 101101</strain>
    </source>
</reference>
<gene>
    <name evidence="2" type="ORF">CPE01_02400</name>
</gene>
<dbReference type="Proteomes" id="UP000321386">
    <property type="component" value="Unassembled WGS sequence"/>
</dbReference>
<feature type="region of interest" description="Disordered" evidence="1">
    <location>
        <begin position="86"/>
        <end position="108"/>
    </location>
</feature>
<organism evidence="2 3">
    <name type="scientific">Cellulomonas persica</name>
    <dbReference type="NCBI Taxonomy" id="76861"/>
    <lineage>
        <taxon>Bacteria</taxon>
        <taxon>Bacillati</taxon>
        <taxon>Actinomycetota</taxon>
        <taxon>Actinomycetes</taxon>
        <taxon>Micrococcales</taxon>
        <taxon>Cellulomonadaceae</taxon>
        <taxon>Cellulomonas</taxon>
    </lineage>
</organism>
<dbReference type="AlphaFoldDB" id="A0A510UPB8"/>
<dbReference type="EMBL" id="BJUA01000001">
    <property type="protein sequence ID" value="GEK16507.1"/>
    <property type="molecule type" value="Genomic_DNA"/>
</dbReference>
<protein>
    <submittedName>
        <fullName evidence="2">Uncharacterized protein</fullName>
    </submittedName>
</protein>
<keyword evidence="3" id="KW-1185">Reference proteome</keyword>
<evidence type="ECO:0000313" key="2">
    <source>
        <dbReference type="EMBL" id="GEK16507.1"/>
    </source>
</evidence>
<accession>A0A510UPB8</accession>
<sequence>MASIRERRRADGTRSFAVLWRDPDSGKQTSLTYDDENDAVVAKRLIEAAGGRAAEAARIAEAVRSKGPSVDEVVAEHIELLTSIGPDTRSHYKSQLNRLPAREPLHRR</sequence>
<proteinExistence type="predicted"/>
<dbReference type="RefSeq" id="WP_146804807.1">
    <property type="nucleotide sequence ID" value="NZ_BJUA01000001.1"/>
</dbReference>
<dbReference type="OrthoDB" id="1822491at2"/>
<name>A0A510UPB8_9CELL</name>
<comment type="caution">
    <text evidence="2">The sequence shown here is derived from an EMBL/GenBank/DDBJ whole genome shotgun (WGS) entry which is preliminary data.</text>
</comment>